<keyword evidence="1" id="KW-0812">Transmembrane</keyword>
<feature type="transmembrane region" description="Helical" evidence="1">
    <location>
        <begin position="43"/>
        <end position="64"/>
    </location>
</feature>
<gene>
    <name evidence="2" type="ORF">GRJ2_001618000</name>
</gene>
<evidence type="ECO:0000313" key="3">
    <source>
        <dbReference type="Proteomes" id="UP001623348"/>
    </source>
</evidence>
<evidence type="ECO:0000313" key="2">
    <source>
        <dbReference type="EMBL" id="GAB0191527.1"/>
    </source>
</evidence>
<protein>
    <submittedName>
        <fullName evidence="2">Uncharacterized protein</fullName>
    </submittedName>
</protein>
<dbReference type="EMBL" id="BAAFJT010000006">
    <property type="protein sequence ID" value="GAB0191527.1"/>
    <property type="molecule type" value="Genomic_DNA"/>
</dbReference>
<comment type="caution">
    <text evidence="2">The sequence shown here is derived from an EMBL/GenBank/DDBJ whole genome shotgun (WGS) entry which is preliminary data.</text>
</comment>
<proteinExistence type="predicted"/>
<keyword evidence="1" id="KW-1133">Transmembrane helix</keyword>
<keyword evidence="3" id="KW-1185">Reference proteome</keyword>
<dbReference type="AlphaFoldDB" id="A0ABC9X3M0"/>
<organism evidence="2 3">
    <name type="scientific">Grus japonensis</name>
    <name type="common">Japanese crane</name>
    <name type="synonym">Red-crowned crane</name>
    <dbReference type="NCBI Taxonomy" id="30415"/>
    <lineage>
        <taxon>Eukaryota</taxon>
        <taxon>Metazoa</taxon>
        <taxon>Chordata</taxon>
        <taxon>Craniata</taxon>
        <taxon>Vertebrata</taxon>
        <taxon>Euteleostomi</taxon>
        <taxon>Archelosauria</taxon>
        <taxon>Archosauria</taxon>
        <taxon>Dinosauria</taxon>
        <taxon>Saurischia</taxon>
        <taxon>Theropoda</taxon>
        <taxon>Coelurosauria</taxon>
        <taxon>Aves</taxon>
        <taxon>Neognathae</taxon>
        <taxon>Neoaves</taxon>
        <taxon>Gruiformes</taxon>
        <taxon>Gruidae</taxon>
        <taxon>Grus</taxon>
    </lineage>
</organism>
<dbReference type="Proteomes" id="UP001623348">
    <property type="component" value="Unassembled WGS sequence"/>
</dbReference>
<keyword evidence="1" id="KW-0472">Membrane</keyword>
<reference evidence="2 3" key="1">
    <citation type="submission" date="2024-06" db="EMBL/GenBank/DDBJ databases">
        <title>The draft genome of Grus japonensis, version 3.</title>
        <authorList>
            <person name="Nabeshima K."/>
            <person name="Suzuki S."/>
            <person name="Onuma M."/>
        </authorList>
    </citation>
    <scope>NUCLEOTIDE SEQUENCE [LARGE SCALE GENOMIC DNA]</scope>
    <source>
        <strain evidence="2 3">451A</strain>
    </source>
</reference>
<accession>A0ABC9X3M0</accession>
<name>A0ABC9X3M0_GRUJA</name>
<evidence type="ECO:0000256" key="1">
    <source>
        <dbReference type="SAM" id="Phobius"/>
    </source>
</evidence>
<sequence>MLTWRGRSSRGGGRGIAAIDAWNASDNGTANARSCTKYASWCVHWMFCVCWCLLCCWLTSVLLLDRGHVCSPTGYEMVLASVVPTCTFSRTWICRSNVLEDVQLEDGEVDAEKLQ</sequence>